<feature type="transmembrane region" description="Helical" evidence="1">
    <location>
        <begin position="64"/>
        <end position="87"/>
    </location>
</feature>
<dbReference type="GO" id="GO:0005886">
    <property type="term" value="C:plasma membrane"/>
    <property type="evidence" value="ECO:0007669"/>
    <property type="project" value="TreeGrafter"/>
</dbReference>
<keyword evidence="1" id="KW-0472">Membrane</keyword>
<protein>
    <recommendedName>
        <fullName evidence="4">Cytochrome B</fullName>
    </recommendedName>
</protein>
<keyword evidence="1" id="KW-1133">Transmembrane helix</keyword>
<dbReference type="Proteomes" id="UP000176185">
    <property type="component" value="Unassembled WGS sequence"/>
</dbReference>
<evidence type="ECO:0008006" key="4">
    <source>
        <dbReference type="Google" id="ProtNLM"/>
    </source>
</evidence>
<evidence type="ECO:0000313" key="2">
    <source>
        <dbReference type="EMBL" id="OGC81177.1"/>
    </source>
</evidence>
<keyword evidence="1" id="KW-0812">Transmembrane</keyword>
<feature type="transmembrane region" description="Helical" evidence="1">
    <location>
        <begin position="131"/>
        <end position="152"/>
    </location>
</feature>
<evidence type="ECO:0000256" key="1">
    <source>
        <dbReference type="SAM" id="Phobius"/>
    </source>
</evidence>
<comment type="caution">
    <text evidence="2">The sequence shown here is derived from an EMBL/GenBank/DDBJ whole genome shotgun (WGS) entry which is preliminary data.</text>
</comment>
<name>A0A1F4XHI7_9BACT</name>
<feature type="transmembrane region" description="Helical" evidence="1">
    <location>
        <begin position="181"/>
        <end position="201"/>
    </location>
</feature>
<feature type="transmembrane region" description="Helical" evidence="1">
    <location>
        <begin position="107"/>
        <end position="124"/>
    </location>
</feature>
<dbReference type="PANTHER" id="PTHR42709:SF11">
    <property type="entry name" value="DEDA FAMILY PROTEIN"/>
    <property type="match status" value="1"/>
</dbReference>
<reference evidence="2 3" key="1">
    <citation type="journal article" date="2016" name="Nat. Commun.">
        <title>Thousands of microbial genomes shed light on interconnected biogeochemical processes in an aquifer system.</title>
        <authorList>
            <person name="Anantharaman K."/>
            <person name="Brown C.T."/>
            <person name="Hug L.A."/>
            <person name="Sharon I."/>
            <person name="Castelle C.J."/>
            <person name="Probst A.J."/>
            <person name="Thomas B.C."/>
            <person name="Singh A."/>
            <person name="Wilkins M.J."/>
            <person name="Karaoz U."/>
            <person name="Brodie E.L."/>
            <person name="Williams K.H."/>
            <person name="Hubbard S.S."/>
            <person name="Banfield J.F."/>
        </authorList>
    </citation>
    <scope>NUCLEOTIDE SEQUENCE [LARGE SCALE GENOMIC DNA]</scope>
</reference>
<organism evidence="2 3">
    <name type="scientific">Candidatus Adlerbacteria bacterium RIFCSPLOWO2_01_FULL_51_16</name>
    <dbReference type="NCBI Taxonomy" id="1797243"/>
    <lineage>
        <taxon>Bacteria</taxon>
        <taxon>Candidatus Adleribacteriota</taxon>
    </lineage>
</organism>
<gene>
    <name evidence="2" type="ORF">A2943_00825</name>
</gene>
<evidence type="ECO:0000313" key="3">
    <source>
        <dbReference type="Proteomes" id="UP000176185"/>
    </source>
</evidence>
<accession>A0A1F4XHI7</accession>
<proteinExistence type="predicted"/>
<feature type="transmembrane region" description="Helical" evidence="1">
    <location>
        <begin position="158"/>
        <end position="176"/>
    </location>
</feature>
<dbReference type="InterPro" id="IPR051311">
    <property type="entry name" value="DedA_domain"/>
</dbReference>
<dbReference type="AlphaFoldDB" id="A0A1F4XHI7"/>
<dbReference type="EMBL" id="MEWX01000003">
    <property type="protein sequence ID" value="OGC81177.1"/>
    <property type="molecule type" value="Genomic_DNA"/>
</dbReference>
<dbReference type="PANTHER" id="PTHR42709">
    <property type="entry name" value="ALKALINE PHOSPHATASE LIKE PROTEIN"/>
    <property type="match status" value="1"/>
</dbReference>
<sequence>MHILEHITTMRERSWAWFDARAHGTHAQAWLAITAFLEPTVSPIVPEALLAAILLSKSDRWVRYAVIASAASLAGGVFGYFIFGFLYDIFGTPIVGLYGLQEQMAQAQVLLAGSIFAIMLFATFTPVPDKALVIAAGVLGAPFIPFLFGYLAGRTARFFLVAYLVHRFGATILAVINRYFFYLALLVVLVFVYYISAHFGLLPW</sequence>
<dbReference type="STRING" id="1797243.A2943_00825"/>